<feature type="domain" description="Transposase IS204/IS1001/IS1096/IS1165 DDE" evidence="1">
    <location>
        <begin position="151"/>
        <end position="386"/>
    </location>
</feature>
<feature type="domain" description="Transposase IS204/IS1001/IS1096/IS1165 zinc-finger" evidence="3">
    <location>
        <begin position="34"/>
        <end position="78"/>
    </location>
</feature>
<dbReference type="PANTHER" id="PTHR33498">
    <property type="entry name" value="TRANSPOSASE FOR INSERTION SEQUENCE ELEMENT IS1557"/>
    <property type="match status" value="1"/>
</dbReference>
<dbReference type="InterPro" id="IPR047951">
    <property type="entry name" value="Transpos_ISL3"/>
</dbReference>
<feature type="domain" description="Transposase IS204/IS1001/IS1096/IS1165 helix-turn-helix" evidence="2">
    <location>
        <begin position="84"/>
        <end position="135"/>
    </location>
</feature>
<dbReference type="AlphaFoldDB" id="A0A2H5FHU5"/>
<evidence type="ECO:0000313" key="5">
    <source>
        <dbReference type="Proteomes" id="UP000234343"/>
    </source>
</evidence>
<dbReference type="RefSeq" id="WP_101898880.1">
    <property type="nucleotide sequence ID" value="NZ_CP025491.2"/>
</dbReference>
<evidence type="ECO:0000259" key="1">
    <source>
        <dbReference type="Pfam" id="PF01610"/>
    </source>
</evidence>
<reference evidence="4 5" key="1">
    <citation type="submission" date="2017-12" db="EMBL/GenBank/DDBJ databases">
        <title>Legionella sainthelensi LA01-117, whole genome sequence of a clinical isolate from New Zealand.</title>
        <authorList>
            <person name="Cree S.L."/>
            <person name="Slow S."/>
            <person name="Kennedy M.A."/>
            <person name="Murdoch D.R."/>
            <person name="Biggs P.J."/>
            <person name="Anderson T."/>
        </authorList>
    </citation>
    <scope>NUCLEOTIDE SEQUENCE [LARGE SCALE GENOMIC DNA]</scope>
    <source>
        <strain evidence="4 5">LA01-117</strain>
    </source>
</reference>
<evidence type="ECO:0000313" key="4">
    <source>
        <dbReference type="EMBL" id="AUH71116.1"/>
    </source>
</evidence>
<name>A0A2H5FHU5_9GAMM</name>
<dbReference type="NCBIfam" id="NF033550">
    <property type="entry name" value="transpos_ISL3"/>
    <property type="match status" value="1"/>
</dbReference>
<dbReference type="PANTHER" id="PTHR33498:SF1">
    <property type="entry name" value="TRANSPOSASE FOR INSERTION SEQUENCE ELEMENT IS1557"/>
    <property type="match status" value="1"/>
</dbReference>
<organism evidence="4 5">
    <name type="scientific">Legionella sainthelensi</name>
    <dbReference type="NCBI Taxonomy" id="28087"/>
    <lineage>
        <taxon>Bacteria</taxon>
        <taxon>Pseudomonadati</taxon>
        <taxon>Pseudomonadota</taxon>
        <taxon>Gammaproteobacteria</taxon>
        <taxon>Legionellales</taxon>
        <taxon>Legionellaceae</taxon>
        <taxon>Legionella</taxon>
    </lineage>
</organism>
<dbReference type="Pfam" id="PF14690">
    <property type="entry name" value="Zn_ribbon_ISL3"/>
    <property type="match status" value="1"/>
</dbReference>
<protein>
    <submittedName>
        <fullName evidence="4">ISL3 family transposase</fullName>
    </submittedName>
</protein>
<proteinExistence type="predicted"/>
<dbReference type="InterPro" id="IPR029261">
    <property type="entry name" value="Transposase_Znf"/>
</dbReference>
<sequence length="391" mass="46306">MPKHNLILNLPGFTIEKVSGYQPLILDISYHRLARCAHCDSKAVRKKSSYIRTVAHELIGNRRTLLRFKAYKLYCNTCKRYGNQQFPGINKHQRSTWRLQASVFHDHTRGISQKDLAQQFKKGKATIERWYHRHYQEQARELMNTPCPVVLGIDEHFFSRKQGFATTLCDLKKHKIFDIVKGRSEADLSSYLDSLVGKERVKVVCMDLSSTYRFIVKKHFPNAKIVADRFHVIRLLQHQCMMTYRELSSQVKSNRGILALLRTRPDRLTPQRRFKRDAFLEDNPAINAIYQFQQQLHALLLHKSMNKHWCKQKIPQFLTILDELKSSPFKALASLGKTFCQWKEEILRMWRFRKSNGITEGFHRKMKLIQRRAYGFRNFENYRTRVRVLCC</sequence>
<accession>A0A2H5FHU5</accession>
<dbReference type="KEGG" id="lsh:CAB17_02855"/>
<dbReference type="InterPro" id="IPR032877">
    <property type="entry name" value="Transposase_HTH"/>
</dbReference>
<gene>
    <name evidence="4" type="ORF">CAB17_02855</name>
</gene>
<dbReference type="Pfam" id="PF01610">
    <property type="entry name" value="DDE_Tnp_ISL3"/>
    <property type="match status" value="1"/>
</dbReference>
<keyword evidence="5" id="KW-1185">Reference proteome</keyword>
<dbReference type="EMBL" id="CP025491">
    <property type="protein sequence ID" value="AUH71116.1"/>
    <property type="molecule type" value="Genomic_DNA"/>
</dbReference>
<dbReference type="InterPro" id="IPR002560">
    <property type="entry name" value="Transposase_DDE"/>
</dbReference>
<evidence type="ECO:0000259" key="2">
    <source>
        <dbReference type="Pfam" id="PF13542"/>
    </source>
</evidence>
<evidence type="ECO:0000259" key="3">
    <source>
        <dbReference type="Pfam" id="PF14690"/>
    </source>
</evidence>
<dbReference type="Pfam" id="PF13542">
    <property type="entry name" value="HTH_Tnp_ISL3"/>
    <property type="match status" value="1"/>
</dbReference>
<dbReference type="Proteomes" id="UP000234343">
    <property type="component" value="Chromosome"/>
</dbReference>
<dbReference type="KEGG" id="lsh:CAB17_11340"/>